<feature type="signal peptide" evidence="2">
    <location>
        <begin position="1"/>
        <end position="20"/>
    </location>
</feature>
<keyword evidence="1" id="KW-0812">Transmembrane</keyword>
<feature type="transmembrane region" description="Helical" evidence="1">
    <location>
        <begin position="44"/>
        <end position="63"/>
    </location>
</feature>
<protein>
    <recommendedName>
        <fullName evidence="5">Secreted peptide</fullName>
    </recommendedName>
</protein>
<gene>
    <name evidence="3" type="ORF">B0T26DRAFT_688079</name>
</gene>
<proteinExistence type="predicted"/>
<keyword evidence="2" id="KW-0732">Signal</keyword>
<evidence type="ECO:0000256" key="1">
    <source>
        <dbReference type="SAM" id="Phobius"/>
    </source>
</evidence>
<accession>A0AA40BHV3</accession>
<name>A0AA40BHV3_9PEZI</name>
<organism evidence="3 4">
    <name type="scientific">Lasiosphaeria miniovina</name>
    <dbReference type="NCBI Taxonomy" id="1954250"/>
    <lineage>
        <taxon>Eukaryota</taxon>
        <taxon>Fungi</taxon>
        <taxon>Dikarya</taxon>
        <taxon>Ascomycota</taxon>
        <taxon>Pezizomycotina</taxon>
        <taxon>Sordariomycetes</taxon>
        <taxon>Sordariomycetidae</taxon>
        <taxon>Sordariales</taxon>
        <taxon>Lasiosphaeriaceae</taxon>
        <taxon>Lasiosphaeria</taxon>
    </lineage>
</organism>
<sequence length="65" mass="7490">MEATALAFLFFLFCFSWCFGCRSFSLQSQSTHSSRCAYAPIRLYLLYLGWLPLFCTCFGIQVTHS</sequence>
<keyword evidence="1" id="KW-0472">Membrane</keyword>
<reference evidence="3" key="1">
    <citation type="submission" date="2023-06" db="EMBL/GenBank/DDBJ databases">
        <title>Genome-scale phylogeny and comparative genomics of the fungal order Sordariales.</title>
        <authorList>
            <consortium name="Lawrence Berkeley National Laboratory"/>
            <person name="Hensen N."/>
            <person name="Bonometti L."/>
            <person name="Westerberg I."/>
            <person name="Brannstrom I.O."/>
            <person name="Guillou S."/>
            <person name="Cros-Aarteil S."/>
            <person name="Calhoun S."/>
            <person name="Haridas S."/>
            <person name="Kuo A."/>
            <person name="Mondo S."/>
            <person name="Pangilinan J."/>
            <person name="Riley R."/>
            <person name="LaButti K."/>
            <person name="Andreopoulos B."/>
            <person name="Lipzen A."/>
            <person name="Chen C."/>
            <person name="Yanf M."/>
            <person name="Daum C."/>
            <person name="Ng V."/>
            <person name="Clum A."/>
            <person name="Steindorff A."/>
            <person name="Ohm R."/>
            <person name="Martin F."/>
            <person name="Silar P."/>
            <person name="Natvig D."/>
            <person name="Lalanne C."/>
            <person name="Gautier V."/>
            <person name="Ament-velasquez S.L."/>
            <person name="Kruys A."/>
            <person name="Hutchinson M.I."/>
            <person name="Powell A.J."/>
            <person name="Barry K."/>
            <person name="Miller A.N."/>
            <person name="Grigoriev I.V."/>
            <person name="Debuchy R."/>
            <person name="Gladieux P."/>
            <person name="Thoren M.H."/>
            <person name="Johannesson H."/>
        </authorList>
    </citation>
    <scope>NUCLEOTIDE SEQUENCE</scope>
    <source>
        <strain evidence="3">SMH2392-1A</strain>
    </source>
</reference>
<comment type="caution">
    <text evidence="3">The sequence shown here is derived from an EMBL/GenBank/DDBJ whole genome shotgun (WGS) entry which is preliminary data.</text>
</comment>
<dbReference type="Proteomes" id="UP001172101">
    <property type="component" value="Unassembled WGS sequence"/>
</dbReference>
<evidence type="ECO:0000256" key="2">
    <source>
        <dbReference type="SAM" id="SignalP"/>
    </source>
</evidence>
<dbReference type="AlphaFoldDB" id="A0AA40BHV3"/>
<dbReference type="EMBL" id="JAUIRO010000001">
    <property type="protein sequence ID" value="KAK0734318.1"/>
    <property type="molecule type" value="Genomic_DNA"/>
</dbReference>
<dbReference type="RefSeq" id="XP_060303195.1">
    <property type="nucleotide sequence ID" value="XM_060440961.1"/>
</dbReference>
<dbReference type="GeneID" id="85324231"/>
<keyword evidence="1" id="KW-1133">Transmembrane helix</keyword>
<evidence type="ECO:0008006" key="5">
    <source>
        <dbReference type="Google" id="ProtNLM"/>
    </source>
</evidence>
<feature type="chain" id="PRO_5041410486" description="Secreted peptide" evidence="2">
    <location>
        <begin position="21"/>
        <end position="65"/>
    </location>
</feature>
<evidence type="ECO:0000313" key="3">
    <source>
        <dbReference type="EMBL" id="KAK0734318.1"/>
    </source>
</evidence>
<keyword evidence="4" id="KW-1185">Reference proteome</keyword>
<evidence type="ECO:0000313" key="4">
    <source>
        <dbReference type="Proteomes" id="UP001172101"/>
    </source>
</evidence>